<evidence type="ECO:0000313" key="1">
    <source>
        <dbReference type="EMBL" id="MEJ8306182.1"/>
    </source>
</evidence>
<name>A0ACC6PGY8_9BACL</name>
<protein>
    <submittedName>
        <fullName evidence="1">Uncharacterized protein</fullName>
    </submittedName>
</protein>
<dbReference type="EMBL" id="JBBKAR010000050">
    <property type="protein sequence ID" value="MEJ8306182.1"/>
    <property type="molecule type" value="Genomic_DNA"/>
</dbReference>
<accession>A0ACC6PGY8</accession>
<organism evidence="1 2">
    <name type="scientific">Saccharibacillus sacchari</name>
    <dbReference type="NCBI Taxonomy" id="456493"/>
    <lineage>
        <taxon>Bacteria</taxon>
        <taxon>Bacillati</taxon>
        <taxon>Bacillota</taxon>
        <taxon>Bacilli</taxon>
        <taxon>Bacillales</taxon>
        <taxon>Paenibacillaceae</taxon>
        <taxon>Saccharibacillus</taxon>
    </lineage>
</organism>
<sequence>MKDEKFDELFDEAFERAASSASPVDPKSRRASWQRVQQHRMQHTSRRRRKRMVRLTGAAAGLILLGSVVFSEPVRTGALTPFYQKLYTWSTGEIVVSTGEDKPLETEGALTPPPPEGIEKPVSSTTTVEEDEVGVIKNFVASASEPSTLQEAHERLPFTMPEFPRIPADLTLDKVYLTVPDDGSSPKAYTLLYTGEGDREAMFSIRLMRADENGVYSFGSGEVKQVILDNGLEAQYIDREYNSLVHTIRGNLDIMVSGSLTEEEFLDIAGHIVDGEP</sequence>
<comment type="caution">
    <text evidence="1">The sequence shown here is derived from an EMBL/GenBank/DDBJ whole genome shotgun (WGS) entry which is preliminary data.</text>
</comment>
<evidence type="ECO:0000313" key="2">
    <source>
        <dbReference type="Proteomes" id="UP001380953"/>
    </source>
</evidence>
<keyword evidence="2" id="KW-1185">Reference proteome</keyword>
<proteinExistence type="predicted"/>
<gene>
    <name evidence="1" type="ORF">WKI47_19950</name>
</gene>
<reference evidence="1" key="1">
    <citation type="submission" date="2024-03" db="EMBL/GenBank/DDBJ databases">
        <title>Whole genome sequecning of epiphytes from Marcgravia umbellata leaves.</title>
        <authorList>
            <person name="Kumar G."/>
            <person name="Savka M.A."/>
        </authorList>
    </citation>
    <scope>NUCLEOTIDE SEQUENCE</scope>
    <source>
        <strain evidence="1">RIT_BL5</strain>
    </source>
</reference>
<dbReference type="Proteomes" id="UP001380953">
    <property type="component" value="Unassembled WGS sequence"/>
</dbReference>